<dbReference type="SUPFAM" id="SSF50998">
    <property type="entry name" value="Quinoprotein alcohol dehydrogenase-like"/>
    <property type="match status" value="1"/>
</dbReference>
<dbReference type="GO" id="GO:0030674">
    <property type="term" value="F:protein-macromolecule adaptor activity"/>
    <property type="evidence" value="ECO:0007669"/>
    <property type="project" value="InterPro"/>
</dbReference>
<feature type="chain" id="PRO_5002664862" evidence="2">
    <location>
        <begin position="20"/>
        <end position="1070"/>
    </location>
</feature>
<name>A3ZLU3_9BACT</name>
<dbReference type="Pfam" id="PF03983">
    <property type="entry name" value="SHD1"/>
    <property type="match status" value="1"/>
</dbReference>
<dbReference type="PANTHER" id="PTHR19879:SF9">
    <property type="entry name" value="TRANSCRIPTION INITIATION FACTOR TFIID SUBUNIT 5"/>
    <property type="match status" value="1"/>
</dbReference>
<dbReference type="RefSeq" id="WP_002655596.1">
    <property type="nucleotide sequence ID" value="NZ_CH672377.1"/>
</dbReference>
<proteinExistence type="predicted"/>
<dbReference type="AlphaFoldDB" id="A3ZLU3"/>
<dbReference type="InterPro" id="IPR011047">
    <property type="entry name" value="Quinoprotein_ADH-like_sf"/>
</dbReference>
<evidence type="ECO:0000313" key="5">
    <source>
        <dbReference type="Proteomes" id="UP000004358"/>
    </source>
</evidence>
<protein>
    <submittedName>
        <fullName evidence="4">WD-40 repeat protein</fullName>
    </submittedName>
</protein>
<comment type="caution">
    <text evidence="4">The sequence shown here is derived from an EMBL/GenBank/DDBJ whole genome shotgun (WGS) entry which is preliminary data.</text>
</comment>
<dbReference type="PANTHER" id="PTHR19879">
    <property type="entry name" value="TRANSCRIPTION INITIATION FACTOR TFIID"/>
    <property type="match status" value="1"/>
</dbReference>
<dbReference type="EMBL" id="AANZ01000001">
    <property type="protein sequence ID" value="EAQ82726.1"/>
    <property type="molecule type" value="Genomic_DNA"/>
</dbReference>
<dbReference type="HOGENOM" id="CLU_287814_0_0_0"/>
<organism evidence="4 5">
    <name type="scientific">Blastopirellula marina DSM 3645</name>
    <dbReference type="NCBI Taxonomy" id="314230"/>
    <lineage>
        <taxon>Bacteria</taxon>
        <taxon>Pseudomonadati</taxon>
        <taxon>Planctomycetota</taxon>
        <taxon>Planctomycetia</taxon>
        <taxon>Pirellulales</taxon>
        <taxon>Pirellulaceae</taxon>
        <taxon>Blastopirellula</taxon>
    </lineage>
</organism>
<dbReference type="GO" id="GO:0042802">
    <property type="term" value="F:identical protein binding"/>
    <property type="evidence" value="ECO:0007669"/>
    <property type="project" value="InterPro"/>
</dbReference>
<dbReference type="Gene3D" id="2.130.10.10">
    <property type="entry name" value="YVTN repeat-like/Quinoprotein amine dehydrogenase"/>
    <property type="match status" value="2"/>
</dbReference>
<evidence type="ECO:0000259" key="3">
    <source>
        <dbReference type="Pfam" id="PF03983"/>
    </source>
</evidence>
<dbReference type="GO" id="GO:0043130">
    <property type="term" value="F:ubiquitin binding"/>
    <property type="evidence" value="ECO:0007669"/>
    <property type="project" value="InterPro"/>
</dbReference>
<dbReference type="SMART" id="SM00320">
    <property type="entry name" value="WD40"/>
    <property type="match status" value="3"/>
</dbReference>
<reference evidence="4 5" key="1">
    <citation type="submission" date="2006-02" db="EMBL/GenBank/DDBJ databases">
        <authorList>
            <person name="Amann R."/>
            <person name="Ferriera S."/>
            <person name="Johnson J."/>
            <person name="Kravitz S."/>
            <person name="Halpern A."/>
            <person name="Remington K."/>
            <person name="Beeson K."/>
            <person name="Tran B."/>
            <person name="Rogers Y.-H."/>
            <person name="Friedman R."/>
            <person name="Venter J.C."/>
        </authorList>
    </citation>
    <scope>NUCLEOTIDE SEQUENCE [LARGE SCALE GENOMIC DNA]</scope>
    <source>
        <strain evidence="4 5">DSM 3645</strain>
    </source>
</reference>
<dbReference type="GO" id="GO:0008092">
    <property type="term" value="F:cytoskeletal protein binding"/>
    <property type="evidence" value="ECO:0007669"/>
    <property type="project" value="InterPro"/>
</dbReference>
<dbReference type="Proteomes" id="UP000004358">
    <property type="component" value="Unassembled WGS sequence"/>
</dbReference>
<evidence type="ECO:0000256" key="1">
    <source>
        <dbReference type="SAM" id="MobiDB-lite"/>
    </source>
</evidence>
<feature type="compositionally biased region" description="Low complexity" evidence="1">
    <location>
        <begin position="105"/>
        <end position="118"/>
    </location>
</feature>
<dbReference type="eggNOG" id="COG0823">
    <property type="taxonomic scope" value="Bacteria"/>
</dbReference>
<dbReference type="InterPro" id="IPR015943">
    <property type="entry name" value="WD40/YVTN_repeat-like_dom_sf"/>
</dbReference>
<accession>A3ZLU3</accession>
<evidence type="ECO:0000313" key="4">
    <source>
        <dbReference type="EMBL" id="EAQ82726.1"/>
    </source>
</evidence>
<dbReference type="InterPro" id="IPR007131">
    <property type="entry name" value="SHD1"/>
</dbReference>
<feature type="signal peptide" evidence="2">
    <location>
        <begin position="1"/>
        <end position="19"/>
    </location>
</feature>
<dbReference type="STRING" id="314230.DSM3645_10012"/>
<keyword evidence="2" id="KW-0732">Signal</keyword>
<dbReference type="Gene3D" id="2.30.30.700">
    <property type="entry name" value="SLA1 homology domain 1"/>
    <property type="match status" value="1"/>
</dbReference>
<feature type="region of interest" description="Disordered" evidence="1">
    <location>
        <begin position="84"/>
        <end position="118"/>
    </location>
</feature>
<gene>
    <name evidence="4" type="ORF">DSM3645_10012</name>
</gene>
<feature type="domain" description="SLA1 homology" evidence="3">
    <location>
        <begin position="15"/>
        <end position="71"/>
    </location>
</feature>
<sequence>MRTFLCSLLVVLFAAPAPAREWHARQGGFSVKAELVDLRDGSVFLKRDDNGQEVVVPLDKLSLEDVRFVHAELARLTNAIKGSSPVEMNRTEAATRSPFKPPRTPTKSAPPSSASSVVAAPEKDLDNYPSMPASGAKAPPLPVAGQLNWQAAPDPSPYDYRLVESVQVNAAAPNESYSLHPKFAEHPSHFVFFEESSKNFSAFHLPTQRLVGELKFDEYGLRNVEYSPDGRYLAVSARNKDTHQMEVQVWSFVTGKLVHSFAPDGTTRLITAVRFAGSDRIVIACSGDRLISCFDIATGRKISEASLPLFTNDESLAISPGGSYAAIFSSLDKNARLIDLRNGVEAGVVGGKSELPASSSLKQISFSPDGEELLVYSTAGGGRHLATWDMSSGKRLLDLNFQEDPSKSLSQSSSYRDRPLEWRHDRSGWLITGGALVERGSADIVWIDRSQGGPGFSHESRRFVDNDRLLVFSNANDRRMRMSLLTISAEDIAANRALLAKGATAADHGLPPLTPIADAEVEEIETSIQWNYQPDVAPQVAAKSMTSKLRISAPLLQLGHVYQCRSSNRVLIGLREPEESRRLHGLSTIEEQYFDLMDLATGKPMQRTSIPFPTLLKAVAPTGDWAAFVTKESKDRVDLFDLTTGKPAVAFRPFASGGDKIGALAFGSDRTMLWVLSEAGELTQWKLPECRALARRNYGRSTRLQSSPSGSTLCVIAPSQTELLDADSGKMLGTLASPTDEQVSGYGHVAFSDDGRQLASCRFSTSGPQHVVLWNLTDNRVEKTFEIPFKPSFVAWGSADVLLIRVMHDGKSKVVIADHLAAVHLPSERVVWNYLMPHGAFGSLGSDGRQWYAASALTRADSTLVAAEMPSQAEQESFRDLRPVAPLLTRGDAIAIKVDAEVPSLDLQRKDLSKDLQEGYVAKALLSGYQPDPDAEYVLSVEVSEKLTPDTLRLRVLGQLYIESVQVTEVTGRLRLADRNGNVVWLEEIREKTNANSARRGLPRGMKAADFLRLQQWHSVVEWLFKTPIPATFFEPSSADAAGISVLTPEGIDVRKPMTKSNDKPADQAI</sequence>
<evidence type="ECO:0000256" key="2">
    <source>
        <dbReference type="SAM" id="SignalP"/>
    </source>
</evidence>
<dbReference type="InterPro" id="IPR001680">
    <property type="entry name" value="WD40_rpt"/>
</dbReference>